<feature type="region of interest" description="Disordered" evidence="1">
    <location>
        <begin position="143"/>
        <end position="165"/>
    </location>
</feature>
<evidence type="ECO:0000313" key="3">
    <source>
        <dbReference type="Proteomes" id="UP000797356"/>
    </source>
</evidence>
<evidence type="ECO:0000313" key="2">
    <source>
        <dbReference type="EMBL" id="KAG1327386.1"/>
    </source>
</evidence>
<dbReference type="Proteomes" id="UP000797356">
    <property type="component" value="Chromosome 1"/>
</dbReference>
<keyword evidence="3" id="KW-1185">Reference proteome</keyword>
<proteinExistence type="predicted"/>
<comment type="caution">
    <text evidence="2">The sequence shown here is derived from an EMBL/GenBank/DDBJ whole genome shotgun (WGS) entry which is preliminary data.</text>
</comment>
<sequence length="368" mass="40884">MKIADAAADLIVEAIIEIVLATSPVCAIMEMEVPASSTQPAEVLMEVLRSTPSSSSAIDNLKIVVEFLESIDRQDDELSRACPRIEVLERQRFKAEWDCRQAHDDIKCLKRMIEERKGSSLEVHLPQGFDRWPIKRHRSSSMDCYEGETSRRPKVSLSRGGRWPKNLQHPKPNFKRFEIPELKELLSEQILFNVGISQVSSEGRDLSPSKALGPKTLQKKKAEVISGRSTRAWAELLLMPPTSEIKEFDPPKIKDFQVVQVPHDSNPLVPKGNSGIPVECLFSEVILSLPALDISDFFPKEEPTKGVETFGVAMDGVQLAEAVETFKIASIGIFKTASSKARVIEATETFGTTPAEAPLEASTLEDYV</sequence>
<name>A0A8K0MUV1_COCNU</name>
<dbReference type="EMBL" id="CM017872">
    <property type="protein sequence ID" value="KAG1327386.1"/>
    <property type="molecule type" value="Genomic_DNA"/>
</dbReference>
<reference evidence="2" key="1">
    <citation type="journal article" date="2017" name="Gigascience">
        <title>The genome draft of coconut (Cocos nucifera).</title>
        <authorList>
            <person name="Xiao Y."/>
            <person name="Xu P."/>
            <person name="Fan H."/>
            <person name="Baudouin L."/>
            <person name="Xia W."/>
            <person name="Bocs S."/>
            <person name="Xu J."/>
            <person name="Li Q."/>
            <person name="Guo A."/>
            <person name="Zhou L."/>
            <person name="Li J."/>
            <person name="Wu Y."/>
            <person name="Ma Z."/>
            <person name="Armero A."/>
            <person name="Issali A.E."/>
            <person name="Liu N."/>
            <person name="Peng M."/>
            <person name="Yang Y."/>
        </authorList>
    </citation>
    <scope>NUCLEOTIDE SEQUENCE</scope>
    <source>
        <tissue evidence="2">Spear leaf of Hainan Tall coconut</tissue>
    </source>
</reference>
<gene>
    <name evidence="2" type="ORF">COCNU_01G013200</name>
</gene>
<organism evidence="2 3">
    <name type="scientific">Cocos nucifera</name>
    <name type="common">Coconut palm</name>
    <dbReference type="NCBI Taxonomy" id="13894"/>
    <lineage>
        <taxon>Eukaryota</taxon>
        <taxon>Viridiplantae</taxon>
        <taxon>Streptophyta</taxon>
        <taxon>Embryophyta</taxon>
        <taxon>Tracheophyta</taxon>
        <taxon>Spermatophyta</taxon>
        <taxon>Magnoliopsida</taxon>
        <taxon>Liliopsida</taxon>
        <taxon>Arecaceae</taxon>
        <taxon>Arecoideae</taxon>
        <taxon>Cocoseae</taxon>
        <taxon>Attaleinae</taxon>
        <taxon>Cocos</taxon>
    </lineage>
</organism>
<dbReference type="AlphaFoldDB" id="A0A8K0MUV1"/>
<accession>A0A8K0MUV1</accession>
<protein>
    <submittedName>
        <fullName evidence="2">Uncharacterized protein</fullName>
    </submittedName>
</protein>
<evidence type="ECO:0000256" key="1">
    <source>
        <dbReference type="SAM" id="MobiDB-lite"/>
    </source>
</evidence>
<reference evidence="2" key="2">
    <citation type="submission" date="2019-07" db="EMBL/GenBank/DDBJ databases">
        <authorList>
            <person name="Yang Y."/>
            <person name="Bocs S."/>
            <person name="Baudouin L."/>
        </authorList>
    </citation>
    <scope>NUCLEOTIDE SEQUENCE</scope>
    <source>
        <tissue evidence="2">Spear leaf of Hainan Tall coconut</tissue>
    </source>
</reference>